<dbReference type="Gene3D" id="3.20.20.140">
    <property type="entry name" value="Metal-dependent hydrolases"/>
    <property type="match status" value="1"/>
</dbReference>
<dbReference type="CDD" id="cd07437">
    <property type="entry name" value="PHP_HisPPase_Ycdx_like"/>
    <property type="match status" value="1"/>
</dbReference>
<dbReference type="InterPro" id="IPR016195">
    <property type="entry name" value="Pol/histidinol_Pase-like"/>
</dbReference>
<dbReference type="InterPro" id="IPR050243">
    <property type="entry name" value="PHP_phosphatase"/>
</dbReference>
<sequence>MNYILDTHTHTIVSGHAYTTWLENVKEAAKNGIKILGTTDHGPAMPGGPHIFHFKNLKVMPRELFGVLLLRGCEANIIDFQGNLDIPESVLKNLDVVIASLHDVCIKPGTREENTEALLNVMNNKYVHIIGHSGNPSFSIYEEEVIKKAKEKDILIEINNGSFNSRSGSEENCMKIARLCKEYNVKIVLGSDAHTCFQIGKFPKAEKILEAIDMPEELIMNVGGDRFIDYLKSKGKLE</sequence>
<accession>A0ABU4JZ30</accession>
<reference evidence="2 3" key="1">
    <citation type="submission" date="2023-04" db="EMBL/GenBank/DDBJ databases">
        <title>Clostridium tannerae sp. nov., isolated from the fecal material of an alpaca.</title>
        <authorList>
            <person name="Miller S."/>
            <person name="Hendry M."/>
            <person name="King J."/>
            <person name="Sankaranarayanan K."/>
            <person name="Lawson P.A."/>
        </authorList>
    </citation>
    <scope>NUCLEOTIDE SEQUENCE [LARGE SCALE GENOMIC DNA]</scope>
    <source>
        <strain evidence="2 3">A1-XYC3</strain>
    </source>
</reference>
<dbReference type="SUPFAM" id="SSF89550">
    <property type="entry name" value="PHP domain-like"/>
    <property type="match status" value="1"/>
</dbReference>
<proteinExistence type="predicted"/>
<feature type="domain" description="Polymerase/histidinol phosphatase N-terminal" evidence="1">
    <location>
        <begin position="5"/>
        <end position="79"/>
    </location>
</feature>
<dbReference type="Pfam" id="PF02811">
    <property type="entry name" value="PHP"/>
    <property type="match status" value="1"/>
</dbReference>
<evidence type="ECO:0000259" key="1">
    <source>
        <dbReference type="SMART" id="SM00481"/>
    </source>
</evidence>
<dbReference type="NCBIfam" id="NF006702">
    <property type="entry name" value="PRK09248.1"/>
    <property type="match status" value="1"/>
</dbReference>
<dbReference type="PANTHER" id="PTHR36928">
    <property type="entry name" value="PHOSPHATASE YCDX-RELATED"/>
    <property type="match status" value="1"/>
</dbReference>
<keyword evidence="3" id="KW-1185">Reference proteome</keyword>
<evidence type="ECO:0000313" key="3">
    <source>
        <dbReference type="Proteomes" id="UP001281656"/>
    </source>
</evidence>
<gene>
    <name evidence="2" type="ORF">P8V03_18770</name>
</gene>
<dbReference type="InterPro" id="IPR003141">
    <property type="entry name" value="Pol/His_phosphatase_N"/>
</dbReference>
<dbReference type="EMBL" id="JARUJP010000054">
    <property type="protein sequence ID" value="MDW8803174.1"/>
    <property type="molecule type" value="Genomic_DNA"/>
</dbReference>
<dbReference type="PANTHER" id="PTHR36928:SF1">
    <property type="entry name" value="PHOSPHATASE YCDX-RELATED"/>
    <property type="match status" value="1"/>
</dbReference>
<evidence type="ECO:0000313" key="2">
    <source>
        <dbReference type="EMBL" id="MDW8803174.1"/>
    </source>
</evidence>
<dbReference type="InterPro" id="IPR004013">
    <property type="entry name" value="PHP_dom"/>
</dbReference>
<name>A0ABU4JZ30_9CLOT</name>
<dbReference type="SMART" id="SM00481">
    <property type="entry name" value="POLIIIAc"/>
    <property type="match status" value="1"/>
</dbReference>
<dbReference type="Proteomes" id="UP001281656">
    <property type="component" value="Unassembled WGS sequence"/>
</dbReference>
<comment type="caution">
    <text evidence="2">The sequence shown here is derived from an EMBL/GenBank/DDBJ whole genome shotgun (WGS) entry which is preliminary data.</text>
</comment>
<protein>
    <submittedName>
        <fullName evidence="2">Phosphatase</fullName>
    </submittedName>
</protein>
<dbReference type="RefSeq" id="WP_261673635.1">
    <property type="nucleotide sequence ID" value="NZ_JARUJP010000054.1"/>
</dbReference>
<organism evidence="2 3">
    <name type="scientific">Clostridium tanneri</name>
    <dbReference type="NCBI Taxonomy" id="3037988"/>
    <lineage>
        <taxon>Bacteria</taxon>
        <taxon>Bacillati</taxon>
        <taxon>Bacillota</taxon>
        <taxon>Clostridia</taxon>
        <taxon>Eubacteriales</taxon>
        <taxon>Clostridiaceae</taxon>
        <taxon>Clostridium</taxon>
    </lineage>
</organism>